<sequence length="70" mass="7847">MTSWTVNEEIEITYAVQARPALWNVASLRMEIEVDEHEGCMKQAESITSCPAMNLESQATSSLQRNCEIA</sequence>
<proteinExistence type="predicted"/>
<dbReference type="Proteomes" id="UP001307889">
    <property type="component" value="Chromosome 1"/>
</dbReference>
<accession>A0ABN7A906</accession>
<name>A0ABN7A906_9HEMI</name>
<reference evidence="1 2" key="1">
    <citation type="submission" date="2023-09" db="EMBL/GenBank/DDBJ databases">
        <title>Nesidiocoris tenuis whole genome shotgun sequence.</title>
        <authorList>
            <person name="Shibata T."/>
            <person name="Shimoda M."/>
            <person name="Kobayashi T."/>
            <person name="Uehara T."/>
        </authorList>
    </citation>
    <scope>NUCLEOTIDE SEQUENCE [LARGE SCALE GENOMIC DNA]</scope>
    <source>
        <strain evidence="1 2">Japan</strain>
    </source>
</reference>
<organism evidence="1 2">
    <name type="scientific">Nesidiocoris tenuis</name>
    <dbReference type="NCBI Taxonomy" id="355587"/>
    <lineage>
        <taxon>Eukaryota</taxon>
        <taxon>Metazoa</taxon>
        <taxon>Ecdysozoa</taxon>
        <taxon>Arthropoda</taxon>
        <taxon>Hexapoda</taxon>
        <taxon>Insecta</taxon>
        <taxon>Pterygota</taxon>
        <taxon>Neoptera</taxon>
        <taxon>Paraneoptera</taxon>
        <taxon>Hemiptera</taxon>
        <taxon>Heteroptera</taxon>
        <taxon>Panheteroptera</taxon>
        <taxon>Cimicomorpha</taxon>
        <taxon>Miridae</taxon>
        <taxon>Dicyphina</taxon>
        <taxon>Nesidiocoris</taxon>
    </lineage>
</organism>
<keyword evidence="2" id="KW-1185">Reference proteome</keyword>
<dbReference type="EMBL" id="AP028909">
    <property type="protein sequence ID" value="BES88458.1"/>
    <property type="molecule type" value="Genomic_DNA"/>
</dbReference>
<gene>
    <name evidence="1" type="ORF">NTJ_01264</name>
</gene>
<evidence type="ECO:0000313" key="2">
    <source>
        <dbReference type="Proteomes" id="UP001307889"/>
    </source>
</evidence>
<evidence type="ECO:0000313" key="1">
    <source>
        <dbReference type="EMBL" id="BES88458.1"/>
    </source>
</evidence>
<protein>
    <submittedName>
        <fullName evidence="1">Uncharacterized protein</fullName>
    </submittedName>
</protein>